<dbReference type="FunFam" id="3.40.50.300:FF:000127">
    <property type="entry name" value="Ribose import ATP-binding protein RbsA"/>
    <property type="match status" value="1"/>
</dbReference>
<feature type="domain" description="ABC transporter" evidence="17">
    <location>
        <begin position="31"/>
        <end position="267"/>
    </location>
</feature>
<dbReference type="InterPro" id="IPR017871">
    <property type="entry name" value="ABC_transporter-like_CS"/>
</dbReference>
<keyword evidence="12 16" id="KW-0472">Membrane</keyword>
<dbReference type="PROSITE" id="PS00211">
    <property type="entry name" value="ABC_TRANSPORTER_1"/>
    <property type="match status" value="1"/>
</dbReference>
<dbReference type="SUPFAM" id="SSF52540">
    <property type="entry name" value="P-loop containing nucleoside triphosphate hydrolases"/>
    <property type="match status" value="2"/>
</dbReference>
<evidence type="ECO:0000256" key="11">
    <source>
        <dbReference type="ARBA" id="ARBA00022967"/>
    </source>
</evidence>
<accession>A0A7H5A0E0</accession>
<dbReference type="Gene3D" id="3.40.50.300">
    <property type="entry name" value="P-loop containing nucleotide triphosphate hydrolases"/>
    <property type="match status" value="2"/>
</dbReference>
<dbReference type="GO" id="GO:0016887">
    <property type="term" value="F:ATP hydrolysis activity"/>
    <property type="evidence" value="ECO:0007669"/>
    <property type="project" value="InterPro"/>
</dbReference>
<dbReference type="RefSeq" id="WP_077253341.1">
    <property type="nucleotide sequence ID" value="NZ_BQUL01000060.1"/>
</dbReference>
<evidence type="ECO:0000256" key="13">
    <source>
        <dbReference type="ARBA" id="ARBA00023747"/>
    </source>
</evidence>
<reference evidence="18 19" key="1">
    <citation type="submission" date="2014-01" db="EMBL/GenBank/DDBJ databases">
        <title>The Genome Sequence of Klebsiella oxytoca MGH 27.</title>
        <authorList>
            <consortium name="The Broad Institute Genomics Platform"/>
            <consortium name="The Broad Institute Genome Sequencing Center for Infectious Disease"/>
            <person name="Murphy C."/>
            <person name="Cosimi L."/>
            <person name="Cerqueira G."/>
            <person name="Feldgarden M."/>
            <person name="Earl A."/>
            <person name="Hung D."/>
            <person name="Onderdonk A.B."/>
            <person name="Ferraro M.J."/>
            <person name="Hooper D."/>
            <person name="Dekker J."/>
            <person name="O'Brien T."/>
            <person name="Huang S."/>
            <person name="Quan V."/>
            <person name="Ernst C."/>
            <person name="Delaney M."/>
            <person name="DuBois A."/>
            <person name="Kim D.S."/>
            <person name="Young S.K."/>
            <person name="Zeng Q."/>
            <person name="Gargeya S."/>
            <person name="Fitzgerald M."/>
            <person name="Abouelleil A."/>
            <person name="Alvarado L."/>
            <person name="Berlin A.M."/>
            <person name="Chapman S.B."/>
            <person name="Gainer-Dewar J."/>
            <person name="Goldberg J."/>
            <person name="Gnerre S."/>
            <person name="Griggs A."/>
            <person name="Gujja S."/>
            <person name="Hansen M."/>
            <person name="Howarth C."/>
            <person name="Imamovic A."/>
            <person name="Ireland A."/>
            <person name="Larimer J."/>
            <person name="McCowan C."/>
            <person name="Murphy C."/>
            <person name="Pearson M."/>
            <person name="Poon T.W."/>
            <person name="Priest M."/>
            <person name="Roberts A."/>
            <person name="Saif S."/>
            <person name="Shea T."/>
            <person name="Sykes S."/>
            <person name="Wortman J."/>
            <person name="Nusbaum C."/>
            <person name="Birren B."/>
        </authorList>
    </citation>
    <scope>NUCLEOTIDE SEQUENCE [LARGE SCALE GENOMIC DNA]</scope>
    <source>
        <strain evidence="18 19">MGH 27</strain>
    </source>
</reference>
<dbReference type="Pfam" id="PF00005">
    <property type="entry name" value="ABC_tran"/>
    <property type="match status" value="2"/>
</dbReference>
<keyword evidence="11 16" id="KW-1278">Translocase</keyword>
<comment type="catalytic activity">
    <reaction evidence="15 16">
        <text>ATP + H2O + (2R,4S)-2-methyl-2,3,3,4-tetrahydroxytetrahydrofuran-[AI-2-binding protein]Side 1 = ADP + phosphate + (2R,4S)-2-methyl-2,3,3,4-tetrahydroxytetrahydrofuranSide 2 + [AI-2-binding protein]Side 1.</text>
        <dbReference type="EC" id="7.6.2.13"/>
    </reaction>
</comment>
<dbReference type="AlphaFoldDB" id="A0A7H5A0E0"/>
<dbReference type="EC" id="7.6.2.13" evidence="14 16"/>
<gene>
    <name evidence="16" type="primary">lsrA</name>
    <name evidence="18" type="ORF">L373_05884</name>
</gene>
<evidence type="ECO:0000256" key="12">
    <source>
        <dbReference type="ARBA" id="ARBA00023136"/>
    </source>
</evidence>
<evidence type="ECO:0000256" key="2">
    <source>
        <dbReference type="ARBA" id="ARBA00009404"/>
    </source>
</evidence>
<dbReference type="InterPro" id="IPR027417">
    <property type="entry name" value="P-loop_NTPase"/>
</dbReference>
<evidence type="ECO:0000256" key="8">
    <source>
        <dbReference type="ARBA" id="ARBA00022737"/>
    </source>
</evidence>
<keyword evidence="7" id="KW-0762">Sugar transport</keyword>
<proteinExistence type="inferred from homology"/>
<comment type="caution">
    <text evidence="18">The sequence shown here is derived from an EMBL/GenBank/DDBJ whole genome shotgun (WGS) entry which is preliminary data.</text>
</comment>
<name>A0A7H5A0E0_9ENTR</name>
<dbReference type="PROSITE" id="PS50893">
    <property type="entry name" value="ABC_TRANSPORTER_2"/>
    <property type="match status" value="2"/>
</dbReference>
<dbReference type="CDD" id="cd03215">
    <property type="entry name" value="ABC_Carb_Monos_II"/>
    <property type="match status" value="1"/>
</dbReference>
<dbReference type="Proteomes" id="UP000020202">
    <property type="component" value="Unassembled WGS sequence"/>
</dbReference>
<evidence type="ECO:0000256" key="9">
    <source>
        <dbReference type="ARBA" id="ARBA00022741"/>
    </source>
</evidence>
<keyword evidence="5 16" id="KW-0813">Transport</keyword>
<evidence type="ECO:0000256" key="10">
    <source>
        <dbReference type="ARBA" id="ARBA00022840"/>
    </source>
</evidence>
<dbReference type="SMART" id="SM00382">
    <property type="entry name" value="AAA"/>
    <property type="match status" value="2"/>
</dbReference>
<dbReference type="PANTHER" id="PTHR43790:SF2">
    <property type="entry name" value="AUTOINDUCER 2 IMPORT ATP-BINDING PROTEIN LSRA"/>
    <property type="match status" value="1"/>
</dbReference>
<dbReference type="InterPro" id="IPR003593">
    <property type="entry name" value="AAA+_ATPase"/>
</dbReference>
<comment type="subcellular location">
    <subcellularLocation>
        <location evidence="1 16">Cell inner membrane</location>
        <topology evidence="1 16">Peripheral membrane protein</topology>
    </subcellularLocation>
</comment>
<dbReference type="EMBL" id="JCNZ01000020">
    <property type="protein sequence ID" value="EWF80116.1"/>
    <property type="molecule type" value="Genomic_DNA"/>
</dbReference>
<comment type="subunit">
    <text evidence="3 16">The complex is composed of two ATP-binding proteins (LsrA), two transmembrane proteins (LsrC and LsrD) and a solute-binding protein (LsrB).</text>
</comment>
<feature type="domain" description="ABC transporter" evidence="17">
    <location>
        <begin position="273"/>
        <end position="524"/>
    </location>
</feature>
<evidence type="ECO:0000256" key="1">
    <source>
        <dbReference type="ARBA" id="ARBA00004417"/>
    </source>
</evidence>
<organism evidence="18 19">
    <name type="scientific">Klebsiella michiganensis</name>
    <dbReference type="NCBI Taxonomy" id="1134687"/>
    <lineage>
        <taxon>Bacteria</taxon>
        <taxon>Pseudomonadati</taxon>
        <taxon>Pseudomonadota</taxon>
        <taxon>Gammaproteobacteria</taxon>
        <taxon>Enterobacterales</taxon>
        <taxon>Enterobacteriaceae</taxon>
        <taxon>Klebsiella/Raoultella group</taxon>
        <taxon>Klebsiella</taxon>
    </lineage>
</organism>
<evidence type="ECO:0000256" key="16">
    <source>
        <dbReference type="RuleBase" id="RU368026"/>
    </source>
</evidence>
<keyword evidence="16" id="KW-0997">Cell inner membrane</keyword>
<dbReference type="GO" id="GO:0005886">
    <property type="term" value="C:plasma membrane"/>
    <property type="evidence" value="ECO:0007669"/>
    <property type="project" value="UniProtKB-SubCell"/>
</dbReference>
<evidence type="ECO:0000313" key="19">
    <source>
        <dbReference type="Proteomes" id="UP000020202"/>
    </source>
</evidence>
<evidence type="ECO:0000259" key="17">
    <source>
        <dbReference type="PROSITE" id="PS50893"/>
    </source>
</evidence>
<dbReference type="GO" id="GO:1905887">
    <property type="term" value="P:autoinducer AI-2 transmembrane transport"/>
    <property type="evidence" value="ECO:0007669"/>
    <property type="project" value="UniProtKB-UniRule"/>
</dbReference>
<comment type="similarity">
    <text evidence="2 16">Belongs to the ABC transporter superfamily. AI-2 autoinducer porter (TC 3.A.1.2.8) family.</text>
</comment>
<evidence type="ECO:0000313" key="18">
    <source>
        <dbReference type="EMBL" id="EWF80116.1"/>
    </source>
</evidence>
<dbReference type="GO" id="GO:0005524">
    <property type="term" value="F:ATP binding"/>
    <property type="evidence" value="ECO:0007669"/>
    <property type="project" value="UniProtKB-UniRule"/>
</dbReference>
<evidence type="ECO:0000256" key="14">
    <source>
        <dbReference type="ARBA" id="ARBA00023798"/>
    </source>
</evidence>
<evidence type="ECO:0000256" key="7">
    <source>
        <dbReference type="ARBA" id="ARBA00022597"/>
    </source>
</evidence>
<dbReference type="InterPro" id="IPR003439">
    <property type="entry name" value="ABC_transporter-like_ATP-bd"/>
</dbReference>
<evidence type="ECO:0000256" key="15">
    <source>
        <dbReference type="ARBA" id="ARBA00034076"/>
    </source>
</evidence>
<keyword evidence="10 16" id="KW-0067">ATP-binding</keyword>
<keyword evidence="6 16" id="KW-1003">Cell membrane</keyword>
<evidence type="ECO:0000256" key="3">
    <source>
        <dbReference type="ARBA" id="ARBA00011262"/>
    </source>
</evidence>
<keyword evidence="9 16" id="KW-0547">Nucleotide-binding</keyword>
<sequence length="541" mass="58052">MTNIVAALGGQSVGNVEQRAGNESPNPAPAIRMVGITKTFGGVVALKDVRIEVKRGEIHALLGGNGAGKSTLLKILRGVQSPDTGTIEVNGQPLIEHTVEAARLAGIAMIFQEMSLIPTLTAAQNIFLNREPRNRFGLIDDQACIRLSRGLFQEFHVDIEPTELVAQMSAGQRQLTEIIKAMSQRSSILILDEPSSALTETEVGLLFSMLRHLKTAGVAIIYVSHRMDEIMHIADRATILRDGRYVMSAPLSDLTIETIIGHIVGQEGRNLTVTVDNADSVPGEIILELKGVSGSRRPLDVSLTVRRGEVVGIAGLLGSGRSALARLLYGISPVVAGEIRVNGKTVHFASPREAIAEGIALIPEDRLLEGLIVQHSVASNICLPVLKQLSRYTWVLTGRSAALVRKQIDFLRIKTDSPGTSALALSGGNQQKVVLAKGLATAPDILILDEPTAGIDIGSKTEIVELIRELARQGKAVILISSEMAELIAASDRIILMAKGRLAGEIDPRRDLISPDTAPSERLSDAQRRLQIAIQKVNSND</sequence>
<dbReference type="InterPro" id="IPR050107">
    <property type="entry name" value="ABC_carbohydrate_import_ATPase"/>
</dbReference>
<dbReference type="PANTHER" id="PTHR43790">
    <property type="entry name" value="CARBOHYDRATE TRANSPORT ATP-BINDING PROTEIN MG119-RELATED"/>
    <property type="match status" value="1"/>
</dbReference>
<evidence type="ECO:0000256" key="5">
    <source>
        <dbReference type="ARBA" id="ARBA00022448"/>
    </source>
</evidence>
<keyword evidence="8" id="KW-0677">Repeat</keyword>
<protein>
    <recommendedName>
        <fullName evidence="4 16">Autoinducer 2 import ATP-binding protein LsrA</fullName>
        <shortName evidence="16">AI-2 import ATP-binding protein LsrA</shortName>
        <ecNumber evidence="14 16">7.6.2.13</ecNumber>
    </recommendedName>
</protein>
<evidence type="ECO:0000256" key="4">
    <source>
        <dbReference type="ARBA" id="ARBA00019459"/>
    </source>
</evidence>
<dbReference type="CDD" id="cd03216">
    <property type="entry name" value="ABC_Carb_Monos_I"/>
    <property type="match status" value="1"/>
</dbReference>
<evidence type="ECO:0000256" key="6">
    <source>
        <dbReference type="ARBA" id="ARBA00022475"/>
    </source>
</evidence>
<comment type="function">
    <text evidence="13 16">Part of the ABC transporter complex LsrABCD involved in autoinducer 2 (AI-2) import. Responsible for energy coupling to the transport system.</text>
</comment>